<evidence type="ECO:0000259" key="8">
    <source>
        <dbReference type="PROSITE" id="PS50850"/>
    </source>
</evidence>
<sequence length="520" mass="53385">MSTSTSRPLGPRSRWLGLAVLTLPVILTSMDITILHIAIPTITQELTPSPSQTLWILDSYGFLLAGLLIVMGNIGDRIGRRRLLVIGAAVFGAASTLAAFAPSAEMLIAARALMGIGGATLMPSTLSLIRNMFTDPAERTRAIGIWTASLAGGIALGPIIGGLLLEAFWWGSVFLINVPVIVLLLVIAPRLVPEYRSPASARLDVLSILLSFATILPVVWAIKTGAEELTLTPAAWIALAIGFVAGAAFLIRQRRLQSPLVDIDLFANPRFSGAILGAGLAMFSLVGVMLYSAQYLQLVEGLSPLIAALAMLPVMVSVGAMAVLASVLVRRFGCPLVFGTGAAVAAAGMLAFSRVPVEDGLTLAIVSSAFIGTGIAPMMTLATDVVVGSAPPNRSGAASALSETAAELGAALGIAVLGSIGTALYRSRVLDGLPTDIPEEATEVISSSLGAALSVTEQLPAETANHLADLARHAFVDGLGAATITGGIILVITTIVCPLLLHLGKSADETAGAAGNTPTA</sequence>
<feature type="domain" description="Major facilitator superfamily (MFS) profile" evidence="8">
    <location>
        <begin position="17"/>
        <end position="505"/>
    </location>
</feature>
<dbReference type="PROSITE" id="PS50850">
    <property type="entry name" value="MFS"/>
    <property type="match status" value="1"/>
</dbReference>
<evidence type="ECO:0000256" key="3">
    <source>
        <dbReference type="ARBA" id="ARBA00022475"/>
    </source>
</evidence>
<feature type="transmembrane region" description="Helical" evidence="7">
    <location>
        <begin position="305"/>
        <end position="329"/>
    </location>
</feature>
<dbReference type="EMBL" id="NCWY01000022">
    <property type="protein sequence ID" value="PAK92994.1"/>
    <property type="molecule type" value="Genomic_DNA"/>
</dbReference>
<dbReference type="PROSITE" id="PS51318">
    <property type="entry name" value="TAT"/>
    <property type="match status" value="1"/>
</dbReference>
<feature type="transmembrane region" description="Helical" evidence="7">
    <location>
        <begin position="108"/>
        <end position="129"/>
    </location>
</feature>
<evidence type="ECO:0000313" key="12">
    <source>
        <dbReference type="Proteomes" id="UP000594979"/>
    </source>
</evidence>
<feature type="transmembrane region" description="Helical" evidence="7">
    <location>
        <begin position="167"/>
        <end position="191"/>
    </location>
</feature>
<gene>
    <name evidence="9" type="ORF">B8X04_16420</name>
    <name evidence="10" type="ORF">I6G59_12285</name>
</gene>
<feature type="transmembrane region" description="Helical" evidence="7">
    <location>
        <begin position="408"/>
        <end position="425"/>
    </location>
</feature>
<feature type="transmembrane region" description="Helical" evidence="7">
    <location>
        <begin position="361"/>
        <end position="387"/>
    </location>
</feature>
<feature type="transmembrane region" description="Helical" evidence="7">
    <location>
        <begin position="234"/>
        <end position="251"/>
    </location>
</feature>
<keyword evidence="4 7" id="KW-0812">Transmembrane</keyword>
<keyword evidence="3" id="KW-1003">Cell membrane</keyword>
<dbReference type="PANTHER" id="PTHR42718:SF47">
    <property type="entry name" value="METHYL VIOLOGEN RESISTANCE PROTEIN SMVA"/>
    <property type="match status" value="1"/>
</dbReference>
<evidence type="ECO:0000256" key="4">
    <source>
        <dbReference type="ARBA" id="ARBA00022692"/>
    </source>
</evidence>
<keyword evidence="5 7" id="KW-1133">Transmembrane helix</keyword>
<proteinExistence type="predicted"/>
<feature type="transmembrane region" description="Helical" evidence="7">
    <location>
        <begin position="479"/>
        <end position="501"/>
    </location>
</feature>
<evidence type="ECO:0000256" key="5">
    <source>
        <dbReference type="ARBA" id="ARBA00022989"/>
    </source>
</evidence>
<dbReference type="CDD" id="cd17321">
    <property type="entry name" value="MFS_MMR_MDR_like"/>
    <property type="match status" value="1"/>
</dbReference>
<dbReference type="PRINTS" id="PR00173">
    <property type="entry name" value="EDTRNSPORT"/>
</dbReference>
<feature type="transmembrane region" description="Helical" evidence="7">
    <location>
        <begin position="271"/>
        <end position="293"/>
    </location>
</feature>
<dbReference type="EMBL" id="CP065682">
    <property type="protein sequence ID" value="QPS32762.1"/>
    <property type="molecule type" value="Genomic_DNA"/>
</dbReference>
<dbReference type="GO" id="GO:0022857">
    <property type="term" value="F:transmembrane transporter activity"/>
    <property type="evidence" value="ECO:0007669"/>
    <property type="project" value="InterPro"/>
</dbReference>
<dbReference type="Gene3D" id="1.20.1250.20">
    <property type="entry name" value="MFS general substrate transporter like domains"/>
    <property type="match status" value="1"/>
</dbReference>
<dbReference type="InterPro" id="IPR006311">
    <property type="entry name" value="TAT_signal"/>
</dbReference>
<dbReference type="InterPro" id="IPR036259">
    <property type="entry name" value="MFS_trans_sf"/>
</dbReference>
<reference evidence="9 11" key="1">
    <citation type="submission" date="2017-04" db="EMBL/GenBank/DDBJ databases">
        <title>Kefir bacterial isolates.</title>
        <authorList>
            <person name="Kim Y."/>
            <person name="Blasche S."/>
            <person name="Patil K.R."/>
        </authorList>
    </citation>
    <scope>NUCLEOTIDE SEQUENCE [LARGE SCALE GENOMIC DNA]</scope>
    <source>
        <strain evidence="9 11">OG2</strain>
    </source>
</reference>
<evidence type="ECO:0000313" key="10">
    <source>
        <dbReference type="EMBL" id="QPS32762.1"/>
    </source>
</evidence>
<keyword evidence="2" id="KW-0813">Transport</keyword>
<evidence type="ECO:0000256" key="6">
    <source>
        <dbReference type="ARBA" id="ARBA00023136"/>
    </source>
</evidence>
<dbReference type="GO" id="GO:0005886">
    <property type="term" value="C:plasma membrane"/>
    <property type="evidence" value="ECO:0007669"/>
    <property type="project" value="UniProtKB-SubCell"/>
</dbReference>
<evidence type="ECO:0000256" key="1">
    <source>
        <dbReference type="ARBA" id="ARBA00004651"/>
    </source>
</evidence>
<feature type="transmembrane region" description="Helical" evidence="7">
    <location>
        <begin position="203"/>
        <end position="222"/>
    </location>
</feature>
<evidence type="ECO:0000256" key="2">
    <source>
        <dbReference type="ARBA" id="ARBA00022448"/>
    </source>
</evidence>
<feature type="transmembrane region" description="Helical" evidence="7">
    <location>
        <begin position="54"/>
        <end position="71"/>
    </location>
</feature>
<protein>
    <submittedName>
        <fullName evidence="9">MFS transporter</fullName>
    </submittedName>
</protein>
<reference evidence="10 12" key="2">
    <citation type="submission" date="2020-12" db="EMBL/GenBank/DDBJ databases">
        <title>FDA dAtabase for Regulatory Grade micrObial Sequences (FDA-ARGOS): Supporting development and validation of Infectious Disease Dx tests.</title>
        <authorList>
            <person name="Sproer C."/>
            <person name="Gronow S."/>
            <person name="Severitt S."/>
            <person name="Schroder I."/>
            <person name="Tallon L."/>
            <person name="Sadzewicz L."/>
            <person name="Zhao X."/>
            <person name="Boylan J."/>
            <person name="Ott S."/>
            <person name="Bowen H."/>
            <person name="Vavikolanu K."/>
            <person name="Mehta A."/>
            <person name="Aluvathingal J."/>
            <person name="Nadendla S."/>
            <person name="Lowell S."/>
            <person name="Myers T."/>
            <person name="Yan Y."/>
            <person name="Sichtig H."/>
        </authorList>
    </citation>
    <scope>NUCLEOTIDE SEQUENCE [LARGE SCALE GENOMIC DNA]</scope>
    <source>
        <strain evidence="10 12">FDAARGOS_902</strain>
    </source>
</reference>
<dbReference type="Gene3D" id="1.20.1720.10">
    <property type="entry name" value="Multidrug resistance protein D"/>
    <property type="match status" value="1"/>
</dbReference>
<feature type="transmembrane region" description="Helical" evidence="7">
    <location>
        <begin position="15"/>
        <end position="39"/>
    </location>
</feature>
<dbReference type="KEGG" id="bcau:I6G59_12285"/>
<dbReference type="Pfam" id="PF07690">
    <property type="entry name" value="MFS_1"/>
    <property type="match status" value="1"/>
</dbReference>
<evidence type="ECO:0000313" key="9">
    <source>
        <dbReference type="EMBL" id="PAK92994.1"/>
    </source>
</evidence>
<dbReference type="AlphaFoldDB" id="A0A269Z5C0"/>
<comment type="subcellular location">
    <subcellularLocation>
        <location evidence="1">Cell membrane</location>
        <topology evidence="1">Multi-pass membrane protein</topology>
    </subcellularLocation>
</comment>
<feature type="transmembrane region" description="Helical" evidence="7">
    <location>
        <begin position="83"/>
        <end position="102"/>
    </location>
</feature>
<dbReference type="InterPro" id="IPR020846">
    <property type="entry name" value="MFS_dom"/>
</dbReference>
<evidence type="ECO:0000256" key="7">
    <source>
        <dbReference type="SAM" id="Phobius"/>
    </source>
</evidence>
<accession>A0A269Z5C0</accession>
<dbReference type="InterPro" id="IPR011701">
    <property type="entry name" value="MFS"/>
</dbReference>
<feature type="transmembrane region" description="Helical" evidence="7">
    <location>
        <begin position="336"/>
        <end position="355"/>
    </location>
</feature>
<dbReference type="SUPFAM" id="SSF103473">
    <property type="entry name" value="MFS general substrate transporter"/>
    <property type="match status" value="1"/>
</dbReference>
<name>A0A269Z5C0_9MICO</name>
<keyword evidence="6 7" id="KW-0472">Membrane</keyword>
<evidence type="ECO:0000313" key="11">
    <source>
        <dbReference type="Proteomes" id="UP000216867"/>
    </source>
</evidence>
<dbReference type="Proteomes" id="UP000216867">
    <property type="component" value="Unassembled WGS sequence"/>
</dbReference>
<feature type="transmembrane region" description="Helical" evidence="7">
    <location>
        <begin position="141"/>
        <end position="161"/>
    </location>
</feature>
<dbReference type="Proteomes" id="UP000594979">
    <property type="component" value="Chromosome"/>
</dbReference>
<organism evidence="9 11">
    <name type="scientific">Brevibacterium casei</name>
    <dbReference type="NCBI Taxonomy" id="33889"/>
    <lineage>
        <taxon>Bacteria</taxon>
        <taxon>Bacillati</taxon>
        <taxon>Actinomycetota</taxon>
        <taxon>Actinomycetes</taxon>
        <taxon>Micrococcales</taxon>
        <taxon>Brevibacteriaceae</taxon>
        <taxon>Brevibacterium</taxon>
    </lineage>
</organism>
<dbReference type="PANTHER" id="PTHR42718">
    <property type="entry name" value="MAJOR FACILITATOR SUPERFAMILY MULTIDRUG TRANSPORTER MFSC"/>
    <property type="match status" value="1"/>
</dbReference>